<dbReference type="InterPro" id="IPR002401">
    <property type="entry name" value="Cyt_P450_E_grp-I"/>
</dbReference>
<feature type="binding site" description="axial binding residue" evidence="7">
    <location>
        <position position="445"/>
    </location>
    <ligand>
        <name>heme</name>
        <dbReference type="ChEBI" id="CHEBI:30413"/>
    </ligand>
    <ligandPart>
        <name>Fe</name>
        <dbReference type="ChEBI" id="CHEBI:18248"/>
    </ligandPart>
</feature>
<comment type="caution">
    <text evidence="9">The sequence shown here is derived from an EMBL/GenBank/DDBJ whole genome shotgun (WGS) entry which is preliminary data.</text>
</comment>
<dbReference type="GO" id="GO:0020037">
    <property type="term" value="F:heme binding"/>
    <property type="evidence" value="ECO:0007669"/>
    <property type="project" value="InterPro"/>
</dbReference>
<dbReference type="CDD" id="cd20617">
    <property type="entry name" value="CYP1_2-like"/>
    <property type="match status" value="1"/>
</dbReference>
<evidence type="ECO:0000256" key="6">
    <source>
        <dbReference type="ARBA" id="ARBA00023033"/>
    </source>
</evidence>
<dbReference type="EMBL" id="CAJFCW020000002">
    <property type="protein sequence ID" value="CAG9089199.1"/>
    <property type="molecule type" value="Genomic_DNA"/>
</dbReference>
<evidence type="ECO:0008006" key="11">
    <source>
        <dbReference type="Google" id="ProtNLM"/>
    </source>
</evidence>
<evidence type="ECO:0000256" key="7">
    <source>
        <dbReference type="PIRSR" id="PIRSR602401-1"/>
    </source>
</evidence>
<dbReference type="FunFam" id="1.10.630.10:FF:000036">
    <property type="entry name" value="CYtochrome P450 family"/>
    <property type="match status" value="1"/>
</dbReference>
<keyword evidence="7 8" id="KW-0349">Heme</keyword>
<dbReference type="SUPFAM" id="SSF48264">
    <property type="entry name" value="Cytochrome P450"/>
    <property type="match status" value="1"/>
</dbReference>
<evidence type="ECO:0000256" key="2">
    <source>
        <dbReference type="ARBA" id="ARBA00010617"/>
    </source>
</evidence>
<sequence length="504" mass="58313">MILQLIILAITAVLFYNYYWKRRNLPPGPPPLPLVGNHHTLESSTHWPDVFVKWSQQYGRIFTYWMSEMPIIAITDADIVNKVFVKDGDSFTDRFSLGTLDDMCRGGQYGLIFAGWKYARDHRRFGLRVFRDFGVGKNQMQENILHEIDTLLHKIEEEREKSEEFDLFPHTDIAVGSIINSLLFGYRFTENNKEAEFTRMKHHLHEWMTKFSNPIIRIWIATGFLHKLPILGKFCMDLVRTYQDIFKDMDNNIAEHKERLQTEGHTEPRDYVDAYLMEVQKMEANGEDTSLFSDIQLKNMAFDFWLAGQETTSTTITWGIAFLIHNPEVQMKAHEELDRVIGSDRVITMSDKNDLPYMNALVNEVQRCSNLVAENVLRVASNDYNLNGYEIKKGQICIAQISAMLEDPEYFPEPKSFKPERFLDAKGQVMKVDALMPFGVGKRSCLGEALARMELFLFMANLIHLYTFSPSTKGMPVLQKWPTAGSTTMHPYTCKVTAREVKTH</sequence>
<dbReference type="InterPro" id="IPR017972">
    <property type="entry name" value="Cyt_P450_CS"/>
</dbReference>
<dbReference type="Pfam" id="PF00067">
    <property type="entry name" value="p450"/>
    <property type="match status" value="1"/>
</dbReference>
<keyword evidence="5 7" id="KW-0408">Iron</keyword>
<dbReference type="GO" id="GO:0005506">
    <property type="term" value="F:iron ion binding"/>
    <property type="evidence" value="ECO:0007669"/>
    <property type="project" value="InterPro"/>
</dbReference>
<comment type="similarity">
    <text evidence="2 8">Belongs to the cytochrome P450 family.</text>
</comment>
<evidence type="ECO:0000256" key="4">
    <source>
        <dbReference type="ARBA" id="ARBA00023002"/>
    </source>
</evidence>
<keyword evidence="10" id="KW-1185">Reference proteome</keyword>
<keyword evidence="6 8" id="KW-0503">Monooxygenase</keyword>
<proteinExistence type="inferred from homology"/>
<dbReference type="Gene3D" id="1.10.630.10">
    <property type="entry name" value="Cytochrome P450"/>
    <property type="match status" value="1"/>
</dbReference>
<dbReference type="PRINTS" id="PR00385">
    <property type="entry name" value="P450"/>
</dbReference>
<evidence type="ECO:0000256" key="1">
    <source>
        <dbReference type="ARBA" id="ARBA00001971"/>
    </source>
</evidence>
<dbReference type="AlphaFoldDB" id="A0A811K1N6"/>
<dbReference type="Proteomes" id="UP000783686">
    <property type="component" value="Unassembled WGS sequence"/>
</dbReference>
<dbReference type="Proteomes" id="UP000614601">
    <property type="component" value="Unassembled WGS sequence"/>
</dbReference>
<keyword evidence="3 7" id="KW-0479">Metal-binding</keyword>
<evidence type="ECO:0000313" key="9">
    <source>
        <dbReference type="EMBL" id="CAD5209392.1"/>
    </source>
</evidence>
<gene>
    <name evidence="9" type="ORF">BOKJ2_LOCUS2657</name>
</gene>
<dbReference type="OrthoDB" id="1055148at2759"/>
<protein>
    <recommendedName>
        <fullName evidence="11">CYtochrome P450 family</fullName>
    </recommendedName>
</protein>
<reference evidence="9" key="1">
    <citation type="submission" date="2020-09" db="EMBL/GenBank/DDBJ databases">
        <authorList>
            <person name="Kikuchi T."/>
        </authorList>
    </citation>
    <scope>NUCLEOTIDE SEQUENCE</scope>
    <source>
        <strain evidence="9">SH1</strain>
    </source>
</reference>
<dbReference type="InterPro" id="IPR001128">
    <property type="entry name" value="Cyt_P450"/>
</dbReference>
<dbReference type="GO" id="GO:0005737">
    <property type="term" value="C:cytoplasm"/>
    <property type="evidence" value="ECO:0007669"/>
    <property type="project" value="TreeGrafter"/>
</dbReference>
<dbReference type="InterPro" id="IPR050182">
    <property type="entry name" value="Cytochrome_P450_fam2"/>
</dbReference>
<dbReference type="PROSITE" id="PS00086">
    <property type="entry name" value="CYTOCHROME_P450"/>
    <property type="match status" value="1"/>
</dbReference>
<comment type="cofactor">
    <cofactor evidence="1 7">
        <name>heme</name>
        <dbReference type="ChEBI" id="CHEBI:30413"/>
    </cofactor>
</comment>
<accession>A0A811K1N6</accession>
<evidence type="ECO:0000313" key="10">
    <source>
        <dbReference type="Proteomes" id="UP000614601"/>
    </source>
</evidence>
<dbReference type="PANTHER" id="PTHR24300:SF375">
    <property type="entry name" value="CYTOCHROME P450 FAMILY"/>
    <property type="match status" value="1"/>
</dbReference>
<dbReference type="GO" id="GO:0006082">
    <property type="term" value="P:organic acid metabolic process"/>
    <property type="evidence" value="ECO:0007669"/>
    <property type="project" value="TreeGrafter"/>
</dbReference>
<organism evidence="9 10">
    <name type="scientific">Bursaphelenchus okinawaensis</name>
    <dbReference type="NCBI Taxonomy" id="465554"/>
    <lineage>
        <taxon>Eukaryota</taxon>
        <taxon>Metazoa</taxon>
        <taxon>Ecdysozoa</taxon>
        <taxon>Nematoda</taxon>
        <taxon>Chromadorea</taxon>
        <taxon>Rhabditida</taxon>
        <taxon>Tylenchina</taxon>
        <taxon>Tylenchomorpha</taxon>
        <taxon>Aphelenchoidea</taxon>
        <taxon>Aphelenchoididae</taxon>
        <taxon>Bursaphelenchus</taxon>
    </lineage>
</organism>
<dbReference type="InterPro" id="IPR036396">
    <property type="entry name" value="Cyt_P450_sf"/>
</dbReference>
<dbReference type="EMBL" id="CAJFDH010000002">
    <property type="protein sequence ID" value="CAD5209392.1"/>
    <property type="molecule type" value="Genomic_DNA"/>
</dbReference>
<dbReference type="PANTHER" id="PTHR24300">
    <property type="entry name" value="CYTOCHROME P450 508A4-RELATED"/>
    <property type="match status" value="1"/>
</dbReference>
<name>A0A811K1N6_9BILA</name>
<dbReference type="PRINTS" id="PR00463">
    <property type="entry name" value="EP450I"/>
</dbReference>
<evidence type="ECO:0000256" key="8">
    <source>
        <dbReference type="RuleBase" id="RU000461"/>
    </source>
</evidence>
<evidence type="ECO:0000256" key="3">
    <source>
        <dbReference type="ARBA" id="ARBA00022723"/>
    </source>
</evidence>
<dbReference type="GO" id="GO:0006805">
    <property type="term" value="P:xenobiotic metabolic process"/>
    <property type="evidence" value="ECO:0007669"/>
    <property type="project" value="TreeGrafter"/>
</dbReference>
<keyword evidence="4 8" id="KW-0560">Oxidoreductase</keyword>
<evidence type="ECO:0000256" key="5">
    <source>
        <dbReference type="ARBA" id="ARBA00023004"/>
    </source>
</evidence>
<dbReference type="GO" id="GO:0016712">
    <property type="term" value="F:oxidoreductase activity, acting on paired donors, with incorporation or reduction of molecular oxygen, reduced flavin or flavoprotein as one donor, and incorporation of one atom of oxygen"/>
    <property type="evidence" value="ECO:0007669"/>
    <property type="project" value="TreeGrafter"/>
</dbReference>